<feature type="domain" description="CCHC-type" evidence="2">
    <location>
        <begin position="23"/>
        <end position="38"/>
    </location>
</feature>
<sequence>MKFKGKGRSSSSSFKKDLSKIICHHCKEAGHYKTDCPKLKKEEKGKKGKNKVLLSSWEDLENDTDFDEEQEQEPHACFMASNELEEVSFNDLSNDDLQVVIDDLTAQSIKLFEKYNNQGELTSRDPSTFGYLKFHELISDLPCIPKEEGLVVLDSGCSRHMTGKETYFIKLND</sequence>
<dbReference type="Proteomes" id="UP001341840">
    <property type="component" value="Unassembled WGS sequence"/>
</dbReference>
<dbReference type="InterPro" id="IPR001878">
    <property type="entry name" value="Znf_CCHC"/>
</dbReference>
<dbReference type="EMBL" id="JASCZI010246423">
    <property type="protein sequence ID" value="MED6214898.1"/>
    <property type="molecule type" value="Genomic_DNA"/>
</dbReference>
<dbReference type="InterPro" id="IPR036875">
    <property type="entry name" value="Znf_CCHC_sf"/>
</dbReference>
<keyword evidence="1" id="KW-0863">Zinc-finger</keyword>
<name>A0ABU6Z273_9FABA</name>
<evidence type="ECO:0000259" key="2">
    <source>
        <dbReference type="PROSITE" id="PS50158"/>
    </source>
</evidence>
<keyword evidence="1" id="KW-0862">Zinc</keyword>
<protein>
    <recommendedName>
        <fullName evidence="2">CCHC-type domain-containing protein</fullName>
    </recommendedName>
</protein>
<organism evidence="3 4">
    <name type="scientific">Stylosanthes scabra</name>
    <dbReference type="NCBI Taxonomy" id="79078"/>
    <lineage>
        <taxon>Eukaryota</taxon>
        <taxon>Viridiplantae</taxon>
        <taxon>Streptophyta</taxon>
        <taxon>Embryophyta</taxon>
        <taxon>Tracheophyta</taxon>
        <taxon>Spermatophyta</taxon>
        <taxon>Magnoliopsida</taxon>
        <taxon>eudicotyledons</taxon>
        <taxon>Gunneridae</taxon>
        <taxon>Pentapetalae</taxon>
        <taxon>rosids</taxon>
        <taxon>fabids</taxon>
        <taxon>Fabales</taxon>
        <taxon>Fabaceae</taxon>
        <taxon>Papilionoideae</taxon>
        <taxon>50 kb inversion clade</taxon>
        <taxon>dalbergioids sensu lato</taxon>
        <taxon>Dalbergieae</taxon>
        <taxon>Pterocarpus clade</taxon>
        <taxon>Stylosanthes</taxon>
    </lineage>
</organism>
<evidence type="ECO:0000256" key="1">
    <source>
        <dbReference type="PROSITE-ProRule" id="PRU00047"/>
    </source>
</evidence>
<gene>
    <name evidence="3" type="ORF">PIB30_107854</name>
</gene>
<dbReference type="SUPFAM" id="SSF57756">
    <property type="entry name" value="Retrovirus zinc finger-like domains"/>
    <property type="match status" value="1"/>
</dbReference>
<dbReference type="PROSITE" id="PS50158">
    <property type="entry name" value="ZF_CCHC"/>
    <property type="match status" value="1"/>
</dbReference>
<evidence type="ECO:0000313" key="3">
    <source>
        <dbReference type="EMBL" id="MED6214898.1"/>
    </source>
</evidence>
<reference evidence="3 4" key="1">
    <citation type="journal article" date="2023" name="Plants (Basel)">
        <title>Bridging the Gap: Combining Genomics and Transcriptomics Approaches to Understand Stylosanthes scabra, an Orphan Legume from the Brazilian Caatinga.</title>
        <authorList>
            <person name="Ferreira-Neto J.R.C."/>
            <person name="da Silva M.D."/>
            <person name="Binneck E."/>
            <person name="de Melo N.F."/>
            <person name="da Silva R.H."/>
            <person name="de Melo A.L.T.M."/>
            <person name="Pandolfi V."/>
            <person name="Bustamante F.O."/>
            <person name="Brasileiro-Vidal A.C."/>
            <person name="Benko-Iseppon A.M."/>
        </authorList>
    </citation>
    <scope>NUCLEOTIDE SEQUENCE [LARGE SCALE GENOMIC DNA]</scope>
    <source>
        <tissue evidence="3">Leaves</tissue>
    </source>
</reference>
<proteinExistence type="predicted"/>
<dbReference type="Gene3D" id="4.10.60.10">
    <property type="entry name" value="Zinc finger, CCHC-type"/>
    <property type="match status" value="1"/>
</dbReference>
<comment type="caution">
    <text evidence="3">The sequence shown here is derived from an EMBL/GenBank/DDBJ whole genome shotgun (WGS) entry which is preliminary data.</text>
</comment>
<accession>A0ABU6Z273</accession>
<keyword evidence="4" id="KW-1185">Reference proteome</keyword>
<keyword evidence="1" id="KW-0479">Metal-binding</keyword>
<evidence type="ECO:0000313" key="4">
    <source>
        <dbReference type="Proteomes" id="UP001341840"/>
    </source>
</evidence>
<dbReference type="Pfam" id="PF00098">
    <property type="entry name" value="zf-CCHC"/>
    <property type="match status" value="1"/>
</dbReference>